<evidence type="ECO:0000313" key="14">
    <source>
        <dbReference type="EMBL" id="AUB37715.1"/>
    </source>
</evidence>
<evidence type="ECO:0000313" key="15">
    <source>
        <dbReference type="Proteomes" id="UP000232003"/>
    </source>
</evidence>
<keyword evidence="15" id="KW-1185">Reference proteome</keyword>
<comment type="similarity">
    <text evidence="2 11">Belongs to the tRNA nucleotidyltransferase/poly(A) polymerase family.</text>
</comment>
<accession>A0A2K8SSD2</accession>
<dbReference type="OrthoDB" id="9805698at2"/>
<dbReference type="PANTHER" id="PTHR47545:SF2">
    <property type="entry name" value="CC-ADDING TRNA NUCLEOTIDYLTRANSFERASE"/>
    <property type="match status" value="1"/>
</dbReference>
<evidence type="ECO:0000259" key="13">
    <source>
        <dbReference type="Pfam" id="PF12627"/>
    </source>
</evidence>
<dbReference type="CDD" id="cd05398">
    <property type="entry name" value="NT_ClassII-CCAase"/>
    <property type="match status" value="1"/>
</dbReference>
<dbReference type="InterPro" id="IPR050124">
    <property type="entry name" value="tRNA_CCA-adding_enzyme"/>
</dbReference>
<evidence type="ECO:0000256" key="2">
    <source>
        <dbReference type="ARBA" id="ARBA00007265"/>
    </source>
</evidence>
<sequence length="440" mass="48479">MLESIPSTLAPENWPFSLEFLPQPAYMVGGAVRDAILGRTREYLDLDFVIPSKAVKVARAIAHHYKAGFVLLDAERQIARVVFPHATADFAQQEGDSIEVDLHRRDFTVNAIAYNPHTQEIIDPLQGYADLQQGILRMVSPANLEDDPLRLMRGYRQAAQLGFTIEPATQAAIRSLASHISKVAAERVRVEIGYLLSNSQGTPWFTSAWEDGLLAPFFKNATRESLLKLAAVDEAAALLTGSWQQLGAQLQEYVRDSIKTTWLGIAKLACLVNPVPELAEIELQELTYSRAEIRGVTTALKLLPQLQVVDMSLREQYFFFHDADIVFPAMAVLAVALNILVEAMSGDKPLHTAVATKAKRCLIWAPLINRYLNPDDLVAHPTPLVSGKELIIALDIPASPIIGQLLREIGVAQAEGKISRTTEAIAYARQLCKLPHLPSG</sequence>
<dbReference type="SUPFAM" id="SSF81891">
    <property type="entry name" value="Poly A polymerase C-terminal region-like"/>
    <property type="match status" value="1"/>
</dbReference>
<dbReference type="GO" id="GO:0000166">
    <property type="term" value="F:nucleotide binding"/>
    <property type="evidence" value="ECO:0007669"/>
    <property type="project" value="UniProtKB-KW"/>
</dbReference>
<dbReference type="GO" id="GO:0016779">
    <property type="term" value="F:nucleotidyltransferase activity"/>
    <property type="evidence" value="ECO:0007669"/>
    <property type="project" value="UniProtKB-KW"/>
</dbReference>
<keyword evidence="10 11" id="KW-0694">RNA-binding</keyword>
<evidence type="ECO:0000256" key="10">
    <source>
        <dbReference type="ARBA" id="ARBA00022884"/>
    </source>
</evidence>
<keyword evidence="5" id="KW-0819">tRNA processing</keyword>
<protein>
    <submittedName>
        <fullName evidence="14">Cca, tRNA nucleotidyltransferase</fullName>
    </submittedName>
</protein>
<keyword evidence="4 11" id="KW-0808">Transferase</keyword>
<dbReference type="RefSeq" id="WP_100899276.1">
    <property type="nucleotide sequence ID" value="NZ_CAWNNC010000001.1"/>
</dbReference>
<dbReference type="SUPFAM" id="SSF81301">
    <property type="entry name" value="Nucleotidyltransferase"/>
    <property type="match status" value="1"/>
</dbReference>
<dbReference type="InterPro" id="IPR002646">
    <property type="entry name" value="PolA_pol_head_dom"/>
</dbReference>
<dbReference type="Gene3D" id="1.10.3090.10">
    <property type="entry name" value="cca-adding enzyme, domain 2"/>
    <property type="match status" value="1"/>
</dbReference>
<comment type="cofactor">
    <cofactor evidence="1">
        <name>Mg(2+)</name>
        <dbReference type="ChEBI" id="CHEBI:18420"/>
    </cofactor>
</comment>
<keyword evidence="8" id="KW-0547">Nucleotide-binding</keyword>
<evidence type="ECO:0000256" key="9">
    <source>
        <dbReference type="ARBA" id="ARBA00022842"/>
    </source>
</evidence>
<gene>
    <name evidence="14" type="ORF">COO91_03662</name>
</gene>
<dbReference type="Gene3D" id="3.30.460.10">
    <property type="entry name" value="Beta Polymerase, domain 2"/>
    <property type="match status" value="1"/>
</dbReference>
<dbReference type="InterPro" id="IPR032828">
    <property type="entry name" value="PolyA_RNA-bd"/>
</dbReference>
<keyword evidence="3" id="KW-0820">tRNA-binding</keyword>
<dbReference type="Proteomes" id="UP000232003">
    <property type="component" value="Chromosome"/>
</dbReference>
<reference evidence="14 15" key="1">
    <citation type="submission" date="2017-11" db="EMBL/GenBank/DDBJ databases">
        <title>Complete genome of a free-living desiccation-tolerant cyanobacterium and its photosynthetic adaptation to extreme terrestrial habitat.</title>
        <authorList>
            <person name="Shang J."/>
        </authorList>
    </citation>
    <scope>NUCLEOTIDE SEQUENCE [LARGE SCALE GENOMIC DNA]</scope>
    <source>
        <strain evidence="14 15">CCNUN1</strain>
    </source>
</reference>
<dbReference type="InterPro" id="IPR043519">
    <property type="entry name" value="NT_sf"/>
</dbReference>
<evidence type="ECO:0000256" key="7">
    <source>
        <dbReference type="ARBA" id="ARBA00022723"/>
    </source>
</evidence>
<keyword evidence="9" id="KW-0460">Magnesium</keyword>
<dbReference type="KEGG" id="nfl:COO91_03662"/>
<dbReference type="EMBL" id="CP024785">
    <property type="protein sequence ID" value="AUB37715.1"/>
    <property type="molecule type" value="Genomic_DNA"/>
</dbReference>
<keyword evidence="6" id="KW-0548">Nucleotidyltransferase</keyword>
<evidence type="ECO:0000256" key="6">
    <source>
        <dbReference type="ARBA" id="ARBA00022695"/>
    </source>
</evidence>
<evidence type="ECO:0000256" key="4">
    <source>
        <dbReference type="ARBA" id="ARBA00022679"/>
    </source>
</evidence>
<feature type="domain" description="tRNA nucleotidyltransferase/poly(A) polymerase RNA and SrmB- binding" evidence="13">
    <location>
        <begin position="162"/>
        <end position="221"/>
    </location>
</feature>
<evidence type="ECO:0000256" key="3">
    <source>
        <dbReference type="ARBA" id="ARBA00022555"/>
    </source>
</evidence>
<evidence type="ECO:0000256" key="8">
    <source>
        <dbReference type="ARBA" id="ARBA00022741"/>
    </source>
</evidence>
<dbReference type="GO" id="GO:0046872">
    <property type="term" value="F:metal ion binding"/>
    <property type="evidence" value="ECO:0007669"/>
    <property type="project" value="UniProtKB-KW"/>
</dbReference>
<evidence type="ECO:0000256" key="5">
    <source>
        <dbReference type="ARBA" id="ARBA00022694"/>
    </source>
</evidence>
<proteinExistence type="inferred from homology"/>
<dbReference type="PANTHER" id="PTHR47545">
    <property type="entry name" value="MULTIFUNCTIONAL CCA PROTEIN"/>
    <property type="match status" value="1"/>
</dbReference>
<evidence type="ECO:0000256" key="11">
    <source>
        <dbReference type="RuleBase" id="RU003953"/>
    </source>
</evidence>
<evidence type="ECO:0000256" key="1">
    <source>
        <dbReference type="ARBA" id="ARBA00001946"/>
    </source>
</evidence>
<dbReference type="Pfam" id="PF01743">
    <property type="entry name" value="PolyA_pol"/>
    <property type="match status" value="1"/>
</dbReference>
<dbReference type="GO" id="GO:0008033">
    <property type="term" value="P:tRNA processing"/>
    <property type="evidence" value="ECO:0007669"/>
    <property type="project" value="UniProtKB-KW"/>
</dbReference>
<keyword evidence="7" id="KW-0479">Metal-binding</keyword>
<dbReference type="GO" id="GO:0000049">
    <property type="term" value="F:tRNA binding"/>
    <property type="evidence" value="ECO:0007669"/>
    <property type="project" value="UniProtKB-KW"/>
</dbReference>
<dbReference type="AlphaFoldDB" id="A0A2K8SSD2"/>
<name>A0A2K8SSD2_9NOSO</name>
<organism evidence="14 15">
    <name type="scientific">Nostoc flagelliforme CCNUN1</name>
    <dbReference type="NCBI Taxonomy" id="2038116"/>
    <lineage>
        <taxon>Bacteria</taxon>
        <taxon>Bacillati</taxon>
        <taxon>Cyanobacteriota</taxon>
        <taxon>Cyanophyceae</taxon>
        <taxon>Nostocales</taxon>
        <taxon>Nostocaceae</taxon>
        <taxon>Nostoc</taxon>
    </lineage>
</organism>
<evidence type="ECO:0000259" key="12">
    <source>
        <dbReference type="Pfam" id="PF01743"/>
    </source>
</evidence>
<feature type="domain" description="Poly A polymerase head" evidence="12">
    <location>
        <begin position="25"/>
        <end position="137"/>
    </location>
</feature>
<dbReference type="Pfam" id="PF12627">
    <property type="entry name" value="PolyA_pol_RNAbd"/>
    <property type="match status" value="1"/>
</dbReference>